<evidence type="ECO:0000313" key="1">
    <source>
        <dbReference type="EMBL" id="GIY25376.1"/>
    </source>
</evidence>
<gene>
    <name evidence="1" type="ORF">CEXT_721431</name>
</gene>
<accession>A0AAV4RYC7</accession>
<protein>
    <submittedName>
        <fullName evidence="1">Uncharacterized protein</fullName>
    </submittedName>
</protein>
<keyword evidence="2" id="KW-1185">Reference proteome</keyword>
<dbReference type="AlphaFoldDB" id="A0AAV4RYC7"/>
<dbReference type="Proteomes" id="UP001054945">
    <property type="component" value="Unassembled WGS sequence"/>
</dbReference>
<name>A0AAV4RYC7_CAEEX</name>
<proteinExistence type="predicted"/>
<sequence length="160" mass="18729">MSICETPYARIMTVHLSTKMESGLIIESKSSSKIKSMSMWRLKFYRYSLSLDVSACKACKTISFLAFAENLTEECPFLDWYKQSISLGFVEKCLSLFQIFLIALHFSLYKDIRCFQTDDTTFKYSEARWINSIIFTKFSLKGDYRPTLLKPLQLLQLRIF</sequence>
<reference evidence="1 2" key="1">
    <citation type="submission" date="2021-06" db="EMBL/GenBank/DDBJ databases">
        <title>Caerostris extrusa draft genome.</title>
        <authorList>
            <person name="Kono N."/>
            <person name="Arakawa K."/>
        </authorList>
    </citation>
    <scope>NUCLEOTIDE SEQUENCE [LARGE SCALE GENOMIC DNA]</scope>
</reference>
<comment type="caution">
    <text evidence="1">The sequence shown here is derived from an EMBL/GenBank/DDBJ whole genome shotgun (WGS) entry which is preliminary data.</text>
</comment>
<evidence type="ECO:0000313" key="2">
    <source>
        <dbReference type="Proteomes" id="UP001054945"/>
    </source>
</evidence>
<organism evidence="1 2">
    <name type="scientific">Caerostris extrusa</name>
    <name type="common">Bark spider</name>
    <name type="synonym">Caerostris bankana</name>
    <dbReference type="NCBI Taxonomy" id="172846"/>
    <lineage>
        <taxon>Eukaryota</taxon>
        <taxon>Metazoa</taxon>
        <taxon>Ecdysozoa</taxon>
        <taxon>Arthropoda</taxon>
        <taxon>Chelicerata</taxon>
        <taxon>Arachnida</taxon>
        <taxon>Araneae</taxon>
        <taxon>Araneomorphae</taxon>
        <taxon>Entelegynae</taxon>
        <taxon>Araneoidea</taxon>
        <taxon>Araneidae</taxon>
        <taxon>Caerostris</taxon>
    </lineage>
</organism>
<dbReference type="EMBL" id="BPLR01008529">
    <property type="protein sequence ID" value="GIY25376.1"/>
    <property type="molecule type" value="Genomic_DNA"/>
</dbReference>